<dbReference type="InterPro" id="IPR050267">
    <property type="entry name" value="Anti-sigma-factor_SerPK"/>
</dbReference>
<reference evidence="3" key="1">
    <citation type="submission" date="2020-11" db="EMBL/GenBank/DDBJ databases">
        <title>Whole-genome analyses of Nonomuraea sp. K274.</title>
        <authorList>
            <person name="Veyisoglu A."/>
        </authorList>
    </citation>
    <scope>NUCLEOTIDE SEQUENCE</scope>
    <source>
        <strain evidence="3">K274</strain>
    </source>
</reference>
<evidence type="ECO:0000313" key="4">
    <source>
        <dbReference type="Proteomes" id="UP000605361"/>
    </source>
</evidence>
<keyword evidence="1" id="KW-0418">Kinase</keyword>
<dbReference type="GO" id="GO:0004674">
    <property type="term" value="F:protein serine/threonine kinase activity"/>
    <property type="evidence" value="ECO:0007669"/>
    <property type="project" value="UniProtKB-KW"/>
</dbReference>
<evidence type="ECO:0000256" key="1">
    <source>
        <dbReference type="ARBA" id="ARBA00022527"/>
    </source>
</evidence>
<dbReference type="InterPro" id="IPR003594">
    <property type="entry name" value="HATPase_dom"/>
</dbReference>
<dbReference type="CDD" id="cd16936">
    <property type="entry name" value="HATPase_RsbW-like"/>
    <property type="match status" value="1"/>
</dbReference>
<evidence type="ECO:0000313" key="3">
    <source>
        <dbReference type="EMBL" id="MBF8188620.1"/>
    </source>
</evidence>
<dbReference type="GO" id="GO:0005524">
    <property type="term" value="F:ATP binding"/>
    <property type="evidence" value="ECO:0007669"/>
    <property type="project" value="UniProtKB-KW"/>
</dbReference>
<dbReference type="EMBL" id="JADOGI010000071">
    <property type="protein sequence ID" value="MBF8188620.1"/>
    <property type="molecule type" value="Genomic_DNA"/>
</dbReference>
<feature type="domain" description="Histidine kinase/HSP90-like ATPase" evidence="2">
    <location>
        <begin position="76"/>
        <end position="170"/>
    </location>
</feature>
<gene>
    <name evidence="3" type="ORF">ITP53_23405</name>
</gene>
<dbReference type="PANTHER" id="PTHR35526">
    <property type="entry name" value="ANTI-SIGMA-F FACTOR RSBW-RELATED"/>
    <property type="match status" value="1"/>
</dbReference>
<keyword evidence="3" id="KW-0547">Nucleotide-binding</keyword>
<dbReference type="InterPro" id="IPR036890">
    <property type="entry name" value="HATPase_C_sf"/>
</dbReference>
<keyword evidence="4" id="KW-1185">Reference proteome</keyword>
<protein>
    <submittedName>
        <fullName evidence="3">ATP-binding protein</fullName>
    </submittedName>
</protein>
<comment type="caution">
    <text evidence="3">The sequence shown here is derived from an EMBL/GenBank/DDBJ whole genome shotgun (WGS) entry which is preliminary data.</text>
</comment>
<proteinExistence type="predicted"/>
<name>A0A931AEI6_9ACTN</name>
<dbReference type="Proteomes" id="UP000605361">
    <property type="component" value="Unassembled WGS sequence"/>
</dbReference>
<keyword evidence="3" id="KW-0067">ATP-binding</keyword>
<dbReference type="Pfam" id="PF13581">
    <property type="entry name" value="HATPase_c_2"/>
    <property type="match status" value="1"/>
</dbReference>
<dbReference type="Gene3D" id="3.30.565.10">
    <property type="entry name" value="Histidine kinase-like ATPase, C-terminal domain"/>
    <property type="match status" value="1"/>
</dbReference>
<keyword evidence="1" id="KW-0808">Transferase</keyword>
<dbReference type="SUPFAM" id="SSF55874">
    <property type="entry name" value="ATPase domain of HSP90 chaperone/DNA topoisomerase II/histidine kinase"/>
    <property type="match status" value="1"/>
</dbReference>
<sequence>MGELVAQNVVASDRPVEYRLFENRNDFWRIVSFQNVCPLYAGLYLLIDKFGGEGRAGLEQCSGVGGRLEQAGDEQRVPGLDDEFVDDAQLIVSELVTNAVNALGFQDNRTRMGVILASQSLIRITITELAYELSIEVWDGGQGAPKQRPAGIDSINGRGLEIVAALAKKWGCRFPREGEQVGGKVVWALLPHGLSGMR</sequence>
<dbReference type="PANTHER" id="PTHR35526:SF3">
    <property type="entry name" value="ANTI-SIGMA-F FACTOR RSBW"/>
    <property type="match status" value="1"/>
</dbReference>
<organism evidence="3 4">
    <name type="scientific">Nonomuraea cypriaca</name>
    <dbReference type="NCBI Taxonomy" id="1187855"/>
    <lineage>
        <taxon>Bacteria</taxon>
        <taxon>Bacillati</taxon>
        <taxon>Actinomycetota</taxon>
        <taxon>Actinomycetes</taxon>
        <taxon>Streptosporangiales</taxon>
        <taxon>Streptosporangiaceae</taxon>
        <taxon>Nonomuraea</taxon>
    </lineage>
</organism>
<evidence type="ECO:0000259" key="2">
    <source>
        <dbReference type="Pfam" id="PF13581"/>
    </source>
</evidence>
<dbReference type="AlphaFoldDB" id="A0A931AEI6"/>
<keyword evidence="1" id="KW-0723">Serine/threonine-protein kinase</keyword>
<accession>A0A931AEI6</accession>